<dbReference type="SUPFAM" id="SSF53474">
    <property type="entry name" value="alpha/beta-Hydrolases"/>
    <property type="match status" value="1"/>
</dbReference>
<accession>A0ABR3UMQ1</accession>
<evidence type="ECO:0000313" key="1">
    <source>
        <dbReference type="EMBL" id="KAL1797763.1"/>
    </source>
</evidence>
<organism evidence="1 2">
    <name type="scientific">Alternaria dauci</name>
    <dbReference type="NCBI Taxonomy" id="48095"/>
    <lineage>
        <taxon>Eukaryota</taxon>
        <taxon>Fungi</taxon>
        <taxon>Dikarya</taxon>
        <taxon>Ascomycota</taxon>
        <taxon>Pezizomycotina</taxon>
        <taxon>Dothideomycetes</taxon>
        <taxon>Pleosporomycetidae</taxon>
        <taxon>Pleosporales</taxon>
        <taxon>Pleosporineae</taxon>
        <taxon>Pleosporaceae</taxon>
        <taxon>Alternaria</taxon>
        <taxon>Alternaria sect. Porri</taxon>
    </lineage>
</organism>
<proteinExistence type="predicted"/>
<dbReference type="GeneID" id="96084691"/>
<keyword evidence="2" id="KW-1185">Reference proteome</keyword>
<evidence type="ECO:0000313" key="2">
    <source>
        <dbReference type="Proteomes" id="UP001578633"/>
    </source>
</evidence>
<protein>
    <submittedName>
        <fullName evidence="1">Uncharacterized protein</fullName>
    </submittedName>
</protein>
<dbReference type="PANTHER" id="PTHR31591:SF7">
    <property type="entry name" value="DUF1749-DOMAIN-CONTAINING PROTEIN"/>
    <property type="match status" value="1"/>
</dbReference>
<dbReference type="EMBL" id="JBHGVX010000003">
    <property type="protein sequence ID" value="KAL1797763.1"/>
    <property type="molecule type" value="Genomic_DNA"/>
</dbReference>
<sequence>MRSSYTGFGYGSLKEDGEDVGSLVGYLKGMGMEKIVLMGSSSGCQAIMTYANTRPAPPPVHGYIMQAPISDRETAALLMSQDLLLASLNHARDLIARGDERTIMPAHFIPSIITSPVTAYRWHSLVSIGGDDDFFSSDLPAAALQLTFGKLDKPTLILMSEKDEMVPSTVDKESLLGRWVKAIPEDLASEQSQIITTADHELSEERVARYFVGLVVEFLEKLNKKPLGRS</sequence>
<dbReference type="RefSeq" id="XP_069308347.1">
    <property type="nucleotide sequence ID" value="XM_069450565.1"/>
</dbReference>
<dbReference type="PANTHER" id="PTHR31591">
    <property type="entry name" value="UPF0613 PROTEIN PB24D3.06C"/>
    <property type="match status" value="1"/>
</dbReference>
<comment type="caution">
    <text evidence="1">The sequence shown here is derived from an EMBL/GenBank/DDBJ whole genome shotgun (WGS) entry which is preliminary data.</text>
</comment>
<gene>
    <name evidence="1" type="ORF">ACET3X_004369</name>
</gene>
<dbReference type="Proteomes" id="UP001578633">
    <property type="component" value="Chromosome 3"/>
</dbReference>
<dbReference type="InterPro" id="IPR013744">
    <property type="entry name" value="SidJ"/>
</dbReference>
<name>A0ABR3UMQ1_9PLEO</name>
<dbReference type="Pfam" id="PF08538">
    <property type="entry name" value="DUF1749"/>
    <property type="match status" value="1"/>
</dbReference>
<dbReference type="Gene3D" id="3.40.50.1820">
    <property type="entry name" value="alpha/beta hydrolase"/>
    <property type="match status" value="1"/>
</dbReference>
<reference evidence="1 2" key="1">
    <citation type="submission" date="2024-09" db="EMBL/GenBank/DDBJ databases">
        <title>T2T genomes of carrot and Alternaria dauci and their utility for understanding host-pathogen interaction during carrot leaf blight disease.</title>
        <authorList>
            <person name="Liu W."/>
            <person name="Xu S."/>
            <person name="Ou C."/>
            <person name="Liu X."/>
            <person name="Zhuang F."/>
            <person name="Deng X.W."/>
        </authorList>
    </citation>
    <scope>NUCLEOTIDE SEQUENCE [LARGE SCALE GENOMIC DNA]</scope>
    <source>
        <strain evidence="1 2">A2016</strain>
    </source>
</reference>
<dbReference type="InterPro" id="IPR029058">
    <property type="entry name" value="AB_hydrolase_fold"/>
</dbReference>